<accession>A0A0D1D7A9</accession>
<evidence type="ECO:0000256" key="9">
    <source>
        <dbReference type="ARBA" id="ARBA00022967"/>
    </source>
</evidence>
<dbReference type="AlphaFoldDB" id="A0A0D1D7A9"/>
<evidence type="ECO:0000256" key="10">
    <source>
        <dbReference type="ARBA" id="ARBA00023004"/>
    </source>
</evidence>
<comment type="cofactor">
    <cofactor evidence="1 14">
        <name>FMN</name>
        <dbReference type="ChEBI" id="CHEBI:58210"/>
    </cofactor>
</comment>
<evidence type="ECO:0000256" key="14">
    <source>
        <dbReference type="RuleBase" id="RU364066"/>
    </source>
</evidence>
<dbReference type="Proteomes" id="UP000032232">
    <property type="component" value="Unassembled WGS sequence"/>
</dbReference>
<dbReference type="InterPro" id="IPR037207">
    <property type="entry name" value="Nuop51_4Fe4S-bd_sf"/>
</dbReference>
<dbReference type="Pfam" id="PF10589">
    <property type="entry name" value="NADH_4Fe-4S"/>
    <property type="match status" value="1"/>
</dbReference>
<dbReference type="STRING" id="935700.jaqu_23930"/>
<evidence type="ECO:0000256" key="3">
    <source>
        <dbReference type="ARBA" id="ARBA00002378"/>
    </source>
</evidence>
<keyword evidence="7 14" id="KW-0288">FMN</keyword>
<evidence type="ECO:0000256" key="11">
    <source>
        <dbReference type="ARBA" id="ARBA00023014"/>
    </source>
</evidence>
<evidence type="ECO:0000256" key="7">
    <source>
        <dbReference type="ARBA" id="ARBA00022643"/>
    </source>
</evidence>
<dbReference type="GO" id="GO:0051287">
    <property type="term" value="F:NAD binding"/>
    <property type="evidence" value="ECO:0007669"/>
    <property type="project" value="UniProtKB-UniRule"/>
</dbReference>
<dbReference type="PROSITE" id="PS00645">
    <property type="entry name" value="COMPLEX1_51K_2"/>
    <property type="match status" value="1"/>
</dbReference>
<dbReference type="Pfam" id="PF22461">
    <property type="entry name" value="SLBB_2"/>
    <property type="match status" value="1"/>
</dbReference>
<dbReference type="GO" id="GO:0016491">
    <property type="term" value="F:oxidoreductase activity"/>
    <property type="evidence" value="ECO:0007669"/>
    <property type="project" value="UniProtKB-KW"/>
</dbReference>
<keyword evidence="5 14" id="KW-0004">4Fe-4S</keyword>
<comment type="cofactor">
    <cofactor evidence="2 14">
        <name>[4Fe-4S] cluster</name>
        <dbReference type="ChEBI" id="CHEBI:49883"/>
    </cofactor>
</comment>
<dbReference type="FunFam" id="3.10.20.600:FF:000001">
    <property type="entry name" value="NADH dehydrogenase [ubiquinone] flavoprotein 1, mitochondrial"/>
    <property type="match status" value="1"/>
</dbReference>
<evidence type="ECO:0000256" key="5">
    <source>
        <dbReference type="ARBA" id="ARBA00022485"/>
    </source>
</evidence>
<dbReference type="InterPro" id="IPR037225">
    <property type="entry name" value="Nuo51_FMN-bd_sf"/>
</dbReference>
<dbReference type="GO" id="GO:0008137">
    <property type="term" value="F:NADH dehydrogenase (ubiquinone) activity"/>
    <property type="evidence" value="ECO:0007669"/>
    <property type="project" value="InterPro"/>
</dbReference>
<evidence type="ECO:0000256" key="8">
    <source>
        <dbReference type="ARBA" id="ARBA00022723"/>
    </source>
</evidence>
<dbReference type="GO" id="GO:0048038">
    <property type="term" value="F:quinone binding"/>
    <property type="evidence" value="ECO:0007669"/>
    <property type="project" value="UniProtKB-KW"/>
</dbReference>
<feature type="domain" description="NADH-ubiquinone oxidoreductase 51kDa subunit iron-sulphur binding" evidence="15">
    <location>
        <begin position="331"/>
        <end position="376"/>
    </location>
</feature>
<dbReference type="GO" id="GO:0046872">
    <property type="term" value="F:metal ion binding"/>
    <property type="evidence" value="ECO:0007669"/>
    <property type="project" value="UniProtKB-KW"/>
</dbReference>
<dbReference type="GO" id="GO:0010181">
    <property type="term" value="F:FMN binding"/>
    <property type="evidence" value="ECO:0007669"/>
    <property type="project" value="InterPro"/>
</dbReference>
<dbReference type="SUPFAM" id="SSF142019">
    <property type="entry name" value="Nqo1 FMN-binding domain-like"/>
    <property type="match status" value="1"/>
</dbReference>
<evidence type="ECO:0000256" key="4">
    <source>
        <dbReference type="ARBA" id="ARBA00007523"/>
    </source>
</evidence>
<dbReference type="FunFam" id="3.40.50.11540:FF:000001">
    <property type="entry name" value="NADH dehydrogenase [ubiquinone] flavoprotein 1, mitochondrial"/>
    <property type="match status" value="1"/>
</dbReference>
<evidence type="ECO:0000313" key="16">
    <source>
        <dbReference type="EMBL" id="KIT15813.1"/>
    </source>
</evidence>
<protein>
    <recommendedName>
        <fullName evidence="14">NADH-quinone oxidoreductase subunit F</fullName>
        <ecNumber evidence="14">7.1.1.-</ecNumber>
    </recommendedName>
</protein>
<dbReference type="PROSITE" id="PS00644">
    <property type="entry name" value="COMPLEX1_51K_1"/>
    <property type="match status" value="1"/>
</dbReference>
<dbReference type="SUPFAM" id="SSF140490">
    <property type="entry name" value="Nqo1C-terminal domain-like"/>
    <property type="match status" value="1"/>
</dbReference>
<keyword evidence="6 14" id="KW-0285">Flavoprotein</keyword>
<comment type="function">
    <text evidence="3">NDH-1 shuttles electrons from NADH, via FMN and iron-sulfur (Fe-S) centers, to quinones in the respiratory chain. The immediate electron acceptor for the enzyme in this species is believed to be ubiquinone. Couples the redox reaction to proton translocation (for every two electrons transferred, four hydrogen ions are translocated across the cytoplasmic membrane), and thus conserves the redox energy in a proton gradient.</text>
</comment>
<dbReference type="FunFam" id="1.20.1440.230:FF:000001">
    <property type="entry name" value="Mitochondrial NADH dehydrogenase flavoprotein 1"/>
    <property type="match status" value="1"/>
</dbReference>
<comment type="catalytic activity">
    <reaction evidence="13 14">
        <text>a quinone + NADH + 5 H(+)(in) = a quinol + NAD(+) + 4 H(+)(out)</text>
        <dbReference type="Rhea" id="RHEA:57888"/>
        <dbReference type="ChEBI" id="CHEBI:15378"/>
        <dbReference type="ChEBI" id="CHEBI:24646"/>
        <dbReference type="ChEBI" id="CHEBI:57540"/>
        <dbReference type="ChEBI" id="CHEBI:57945"/>
        <dbReference type="ChEBI" id="CHEBI:132124"/>
    </reaction>
</comment>
<organism evidence="16 17">
    <name type="scientific">Jannaschia aquimarina</name>
    <dbReference type="NCBI Taxonomy" id="935700"/>
    <lineage>
        <taxon>Bacteria</taxon>
        <taxon>Pseudomonadati</taxon>
        <taxon>Pseudomonadota</taxon>
        <taxon>Alphaproteobacteria</taxon>
        <taxon>Rhodobacterales</taxon>
        <taxon>Roseobacteraceae</taxon>
        <taxon>Jannaschia</taxon>
    </lineage>
</organism>
<dbReference type="EMBL" id="JYFE01000042">
    <property type="protein sequence ID" value="KIT15813.1"/>
    <property type="molecule type" value="Genomic_DNA"/>
</dbReference>
<comment type="caution">
    <text evidence="16">The sequence shown here is derived from an EMBL/GenBank/DDBJ whole genome shotgun (WGS) entry which is preliminary data.</text>
</comment>
<dbReference type="NCBIfam" id="TIGR01959">
    <property type="entry name" value="nuoF_fam"/>
    <property type="match status" value="1"/>
</dbReference>
<dbReference type="PANTHER" id="PTHR11780">
    <property type="entry name" value="NADH-UBIQUINONE OXIDOREDUCTASE FLAVOPROTEIN 1 NDUFV1"/>
    <property type="match status" value="1"/>
</dbReference>
<dbReference type="Gene3D" id="3.40.50.11540">
    <property type="entry name" value="NADH-ubiquinone oxidoreductase 51kDa subunit"/>
    <property type="match status" value="1"/>
</dbReference>
<keyword evidence="8 14" id="KW-0479">Metal-binding</keyword>
<keyword evidence="9" id="KW-1278">Translocase</keyword>
<evidence type="ECO:0000256" key="2">
    <source>
        <dbReference type="ARBA" id="ARBA00001966"/>
    </source>
</evidence>
<dbReference type="InterPro" id="IPR011537">
    <property type="entry name" value="NADH-UbQ_OxRdtase_suF"/>
</dbReference>
<evidence type="ECO:0000256" key="6">
    <source>
        <dbReference type="ARBA" id="ARBA00022630"/>
    </source>
</evidence>
<dbReference type="InterPro" id="IPR001949">
    <property type="entry name" value="NADH-UbQ_OxRdtase_51kDa_CS"/>
</dbReference>
<dbReference type="InterPro" id="IPR050837">
    <property type="entry name" value="ComplexI_51kDa_subunit"/>
</dbReference>
<dbReference type="EC" id="7.1.1.-" evidence="14"/>
<dbReference type="PATRIC" id="fig|935700.4.peg.2463"/>
<dbReference type="InterPro" id="IPR019575">
    <property type="entry name" value="Nuop51_4Fe4S-bd"/>
</dbReference>
<gene>
    <name evidence="16" type="primary">nqo1</name>
    <name evidence="16" type="ORF">jaqu_23930</name>
</gene>
<keyword evidence="11 14" id="KW-0411">Iron-sulfur</keyword>
<sequence length="432" mass="47479">MLKDEDRIFTNLYGMHDRTLAGAKARGHWDGTKDLIGLGRDKIVQIMKDSGLRGRGGAGFPTGLKWSFMPKESDGRPAYLVVNADESEPGTCKDREIMRHDPHTLIEGCLIASFAMGAHACYIYIRGEYIREKEALQNAIDEAYDAGLIGRNACGSGWDFDLYLHHGAGAYICGEETALIESLEGKKGMPRMKPPFPAGAGLYGCPTTVNNVESIAVVPTILRRGAEWFAQFGRPNNAGTKLFAISGHVNRPCVVEEAMSIPFQELIDKHCGGIRGGWDNLKAIIPGGSSVPLLPREIAREAIMDFDWLREQKSGLGTAAVIVMDESTDIIKAIWRLSAFYKHESCGQCTPCREGTGWMMRVMDRLVKGEAEVEEIDMLLDVTKQVEGHTICALGDAAAWPIQGLIRHFRDEIEDRIKAKRTGRVTAAVAAE</sequence>
<dbReference type="Gene3D" id="3.10.20.600">
    <property type="match status" value="1"/>
</dbReference>
<keyword evidence="10 14" id="KW-0408">Iron</keyword>
<comment type="similarity">
    <text evidence="4 14">Belongs to the complex I 51 kDa subunit family.</text>
</comment>
<keyword evidence="16" id="KW-0560">Oxidoreductase</keyword>
<dbReference type="InterPro" id="IPR011538">
    <property type="entry name" value="Nuo51_FMN-bd"/>
</dbReference>
<evidence type="ECO:0000313" key="17">
    <source>
        <dbReference type="Proteomes" id="UP000032232"/>
    </source>
</evidence>
<keyword evidence="14" id="KW-0874">Quinone</keyword>
<evidence type="ECO:0000256" key="13">
    <source>
        <dbReference type="ARBA" id="ARBA00047712"/>
    </source>
</evidence>
<evidence type="ECO:0000259" key="15">
    <source>
        <dbReference type="SMART" id="SM00928"/>
    </source>
</evidence>
<dbReference type="RefSeq" id="WP_043919199.1">
    <property type="nucleotide sequence ID" value="NZ_FZPF01000005.1"/>
</dbReference>
<dbReference type="OrthoDB" id="9761899at2"/>
<proteinExistence type="inferred from homology"/>
<dbReference type="PANTHER" id="PTHR11780:SF10">
    <property type="entry name" value="NADH DEHYDROGENASE [UBIQUINONE] FLAVOPROTEIN 1, MITOCHONDRIAL"/>
    <property type="match status" value="1"/>
</dbReference>
<dbReference type="Pfam" id="PF01512">
    <property type="entry name" value="Complex1_51K"/>
    <property type="match status" value="1"/>
</dbReference>
<dbReference type="SMART" id="SM00928">
    <property type="entry name" value="NADH_4Fe-4S"/>
    <property type="match status" value="1"/>
</dbReference>
<reference evidence="16 17" key="1">
    <citation type="submission" date="2015-02" db="EMBL/GenBank/DDBJ databases">
        <title>Genome Sequence of Jannaschia aquimarina DSM28248, a member of the Roseobacter clade.</title>
        <authorList>
            <person name="Voget S."/>
            <person name="Daniel R."/>
        </authorList>
    </citation>
    <scope>NUCLEOTIDE SEQUENCE [LARGE SCALE GENOMIC DNA]</scope>
    <source>
        <strain evidence="16 17">GSW-M26</strain>
    </source>
</reference>
<dbReference type="InterPro" id="IPR054765">
    <property type="entry name" value="SLBB_dom"/>
</dbReference>
<dbReference type="GO" id="GO:0051539">
    <property type="term" value="F:4 iron, 4 sulfur cluster binding"/>
    <property type="evidence" value="ECO:0007669"/>
    <property type="project" value="UniProtKB-UniRule"/>
</dbReference>
<dbReference type="Gene3D" id="1.20.1440.230">
    <property type="entry name" value="NADH-ubiquinone oxidoreductase 51kDa subunit, iron-sulphur binding domain"/>
    <property type="match status" value="1"/>
</dbReference>
<keyword evidence="12 14" id="KW-0520">NAD</keyword>
<evidence type="ECO:0000256" key="12">
    <source>
        <dbReference type="ARBA" id="ARBA00023027"/>
    </source>
</evidence>
<name>A0A0D1D7A9_9RHOB</name>
<keyword evidence="17" id="KW-1185">Reference proteome</keyword>
<evidence type="ECO:0000256" key="1">
    <source>
        <dbReference type="ARBA" id="ARBA00001917"/>
    </source>
</evidence>
<dbReference type="SUPFAM" id="SSF142984">
    <property type="entry name" value="Nqo1 middle domain-like"/>
    <property type="match status" value="1"/>
</dbReference>
<dbReference type="NCBIfam" id="NF010120">
    <property type="entry name" value="PRK13596.1"/>
    <property type="match status" value="1"/>
</dbReference>